<dbReference type="InterPro" id="IPR050492">
    <property type="entry name" value="Bact_metal-bind_prot9"/>
</dbReference>
<protein>
    <submittedName>
        <fullName evidence="7">Manganese/zinc/iron transport system substrate-binding protein</fullName>
    </submittedName>
</protein>
<dbReference type="Pfam" id="PF01297">
    <property type="entry name" value="ZnuA"/>
    <property type="match status" value="1"/>
</dbReference>
<organism evidence="7 8">
    <name type="scientific">Azospirillum rugosum</name>
    <dbReference type="NCBI Taxonomy" id="416170"/>
    <lineage>
        <taxon>Bacteria</taxon>
        <taxon>Pseudomonadati</taxon>
        <taxon>Pseudomonadota</taxon>
        <taxon>Alphaproteobacteria</taxon>
        <taxon>Rhodospirillales</taxon>
        <taxon>Azospirillaceae</taxon>
        <taxon>Azospirillum</taxon>
    </lineage>
</organism>
<gene>
    <name evidence="7" type="ORF">J2851_003813</name>
</gene>
<dbReference type="SUPFAM" id="SSF53807">
    <property type="entry name" value="Helical backbone' metal receptor"/>
    <property type="match status" value="1"/>
</dbReference>
<reference evidence="7 8" key="1">
    <citation type="submission" date="2021-03" db="EMBL/GenBank/DDBJ databases">
        <title>Genomic Encyclopedia of Type Strains, Phase III (KMG-III): the genomes of soil and plant-associated and newly described type strains.</title>
        <authorList>
            <person name="Whitman W."/>
        </authorList>
    </citation>
    <scope>NUCLEOTIDE SEQUENCE [LARGE SCALE GENOMIC DNA]</scope>
    <source>
        <strain evidence="7 8">IMMIB AFH-6</strain>
    </source>
</reference>
<evidence type="ECO:0000256" key="3">
    <source>
        <dbReference type="ARBA" id="ARBA00022448"/>
    </source>
</evidence>
<evidence type="ECO:0000256" key="1">
    <source>
        <dbReference type="ARBA" id="ARBA00004196"/>
    </source>
</evidence>
<keyword evidence="3 6" id="KW-0813">Transport</keyword>
<sequence>MIVASTGMVADLVRAVAGDRADVSALMGEGVDPHLYKPTRSDIARLMRADAVFINGLLLEGKMTDAFARMRDSGKPVVAVGDALPQDRLLSPPGFEGAHDPHVWMDAGLWAQALPAVRDAVTKLDPAGADLYARNADAYAAKLVDLDAYARRVLASIPANARVLVTAHDAFNYLGRAYGIEVRGIQGISTESEAGLKAIEELVALLADRGIPAVFPETSVSDRNVHALVEGAAARGHAVALGGALFSDAMGAPGTYEGTYLGMIDLNVTTIARALGGEAPASGFQGKLTLAQR</sequence>
<keyword evidence="5" id="KW-0732">Signal</keyword>
<accession>A0ABS4SN87</accession>
<dbReference type="InterPro" id="IPR006128">
    <property type="entry name" value="Lipoprotein_PsaA-like"/>
</dbReference>
<dbReference type="InterPro" id="IPR006127">
    <property type="entry name" value="ZnuA-like"/>
</dbReference>
<dbReference type="PRINTS" id="PR00690">
    <property type="entry name" value="ADHESNFAMILY"/>
</dbReference>
<comment type="similarity">
    <text evidence="2 6">Belongs to the bacterial solute-binding protein 9 family.</text>
</comment>
<dbReference type="PRINTS" id="PR00691">
    <property type="entry name" value="ADHESINB"/>
</dbReference>
<dbReference type="InterPro" id="IPR006129">
    <property type="entry name" value="AdhesinB"/>
</dbReference>
<evidence type="ECO:0000313" key="7">
    <source>
        <dbReference type="EMBL" id="MBP2294028.1"/>
    </source>
</evidence>
<dbReference type="Gene3D" id="3.40.50.1980">
    <property type="entry name" value="Nitrogenase molybdenum iron protein domain"/>
    <property type="match status" value="2"/>
</dbReference>
<dbReference type="EMBL" id="JAGINP010000013">
    <property type="protein sequence ID" value="MBP2294028.1"/>
    <property type="molecule type" value="Genomic_DNA"/>
</dbReference>
<dbReference type="Proteomes" id="UP000781958">
    <property type="component" value="Unassembled WGS sequence"/>
</dbReference>
<proteinExistence type="inferred from homology"/>
<comment type="caution">
    <text evidence="7">The sequence shown here is derived from an EMBL/GenBank/DDBJ whole genome shotgun (WGS) entry which is preliminary data.</text>
</comment>
<dbReference type="RefSeq" id="WP_246500762.1">
    <property type="nucleotide sequence ID" value="NZ_JAGINP010000013.1"/>
</dbReference>
<evidence type="ECO:0000256" key="5">
    <source>
        <dbReference type="ARBA" id="ARBA00022729"/>
    </source>
</evidence>
<evidence type="ECO:0000256" key="2">
    <source>
        <dbReference type="ARBA" id="ARBA00011028"/>
    </source>
</evidence>
<keyword evidence="8" id="KW-1185">Reference proteome</keyword>
<dbReference type="PANTHER" id="PTHR42953">
    <property type="entry name" value="HIGH-AFFINITY ZINC UPTAKE SYSTEM PROTEIN ZNUA-RELATED"/>
    <property type="match status" value="1"/>
</dbReference>
<dbReference type="PANTHER" id="PTHR42953:SF1">
    <property type="entry name" value="METAL-BINDING PROTEIN HI_0362-RELATED"/>
    <property type="match status" value="1"/>
</dbReference>
<evidence type="ECO:0000313" key="8">
    <source>
        <dbReference type="Proteomes" id="UP000781958"/>
    </source>
</evidence>
<evidence type="ECO:0000256" key="6">
    <source>
        <dbReference type="RuleBase" id="RU003512"/>
    </source>
</evidence>
<keyword evidence="4" id="KW-0479">Metal-binding</keyword>
<comment type="subcellular location">
    <subcellularLocation>
        <location evidence="1">Cell envelope</location>
    </subcellularLocation>
</comment>
<evidence type="ECO:0000256" key="4">
    <source>
        <dbReference type="ARBA" id="ARBA00022723"/>
    </source>
</evidence>
<name>A0ABS4SN87_9PROT</name>